<keyword evidence="15" id="KW-0067">ATP-binding</keyword>
<evidence type="ECO:0000256" key="10">
    <source>
        <dbReference type="PROSITE-ProRule" id="PRU00169"/>
    </source>
</evidence>
<evidence type="ECO:0000256" key="11">
    <source>
        <dbReference type="SAM" id="Coils"/>
    </source>
</evidence>
<dbReference type="InterPro" id="IPR005467">
    <property type="entry name" value="His_kinase_dom"/>
</dbReference>
<dbReference type="Pfam" id="PF00512">
    <property type="entry name" value="HisKA"/>
    <property type="match status" value="1"/>
</dbReference>
<evidence type="ECO:0000259" key="12">
    <source>
        <dbReference type="PROSITE" id="PS50109"/>
    </source>
</evidence>
<dbReference type="RefSeq" id="WP_231438362.1">
    <property type="nucleotide sequence ID" value="NZ_JAJOMB010000001.1"/>
</dbReference>
<dbReference type="SUPFAM" id="SSF52172">
    <property type="entry name" value="CheY-like"/>
    <property type="match status" value="1"/>
</dbReference>
<dbReference type="Proteomes" id="UP001138997">
    <property type="component" value="Unassembled WGS sequence"/>
</dbReference>
<keyword evidence="16" id="KW-1185">Reference proteome</keyword>
<dbReference type="AlphaFoldDB" id="A0A9X1N913"/>
<dbReference type="PANTHER" id="PTHR43711">
    <property type="entry name" value="TWO-COMPONENT HISTIDINE KINASE"/>
    <property type="match status" value="1"/>
</dbReference>
<accession>A0A9X1N913</accession>
<dbReference type="InterPro" id="IPR050736">
    <property type="entry name" value="Sensor_HK_Regulatory"/>
</dbReference>
<dbReference type="PROSITE" id="PS50110">
    <property type="entry name" value="RESPONSE_REGULATORY"/>
    <property type="match status" value="1"/>
</dbReference>
<dbReference type="CDD" id="cd00156">
    <property type="entry name" value="REC"/>
    <property type="match status" value="1"/>
</dbReference>
<evidence type="ECO:0000313" key="16">
    <source>
        <dbReference type="Proteomes" id="UP001138997"/>
    </source>
</evidence>
<proteinExistence type="predicted"/>
<dbReference type="EC" id="2.7.13.3" evidence="4"/>
<dbReference type="PRINTS" id="PR00344">
    <property type="entry name" value="BCTRLSENSOR"/>
</dbReference>
<comment type="catalytic activity">
    <reaction evidence="1">
        <text>ATP + protein L-histidine = ADP + protein N-phospho-L-histidine.</text>
        <dbReference type="EC" id="2.7.13.3"/>
    </reaction>
</comment>
<dbReference type="GO" id="GO:0005509">
    <property type="term" value="F:calcium ion binding"/>
    <property type="evidence" value="ECO:0007669"/>
    <property type="project" value="UniProtKB-ARBA"/>
</dbReference>
<dbReference type="GO" id="GO:0005524">
    <property type="term" value="F:ATP binding"/>
    <property type="evidence" value="ECO:0007669"/>
    <property type="project" value="UniProtKB-KW"/>
</dbReference>
<dbReference type="Pfam" id="PF00072">
    <property type="entry name" value="Response_reg"/>
    <property type="match status" value="1"/>
</dbReference>
<dbReference type="SMART" id="SM00388">
    <property type="entry name" value="HisKA"/>
    <property type="match status" value="1"/>
</dbReference>
<keyword evidence="11" id="KW-0175">Coiled coil</keyword>
<dbReference type="InterPro" id="IPR036890">
    <property type="entry name" value="HATPase_C_sf"/>
</dbReference>
<dbReference type="InterPro" id="IPR003594">
    <property type="entry name" value="HATPase_dom"/>
</dbReference>
<evidence type="ECO:0000256" key="7">
    <source>
        <dbReference type="ARBA" id="ARBA00022777"/>
    </source>
</evidence>
<dbReference type="InterPro" id="IPR000700">
    <property type="entry name" value="PAS-assoc_C"/>
</dbReference>
<keyword evidence="15" id="KW-0547">Nucleotide-binding</keyword>
<protein>
    <recommendedName>
        <fullName evidence="4">histidine kinase</fullName>
        <ecNumber evidence="4">2.7.13.3</ecNumber>
    </recommendedName>
</protein>
<comment type="caution">
    <text evidence="15">The sequence shown here is derived from an EMBL/GenBank/DDBJ whole genome shotgun (WGS) entry which is preliminary data.</text>
</comment>
<dbReference type="PROSITE" id="PS50109">
    <property type="entry name" value="HIS_KIN"/>
    <property type="match status" value="1"/>
</dbReference>
<name>A0A9X1N913_9ACTN</name>
<evidence type="ECO:0000256" key="3">
    <source>
        <dbReference type="ARBA" id="ARBA00004236"/>
    </source>
</evidence>
<dbReference type="InterPro" id="IPR035965">
    <property type="entry name" value="PAS-like_dom_sf"/>
</dbReference>
<dbReference type="GO" id="GO:0005886">
    <property type="term" value="C:plasma membrane"/>
    <property type="evidence" value="ECO:0007669"/>
    <property type="project" value="UniProtKB-SubCell"/>
</dbReference>
<keyword evidence="8" id="KW-0902">Two-component regulatory system</keyword>
<dbReference type="Pfam" id="PF02518">
    <property type="entry name" value="HATPase_c"/>
    <property type="match status" value="1"/>
</dbReference>
<dbReference type="Gene3D" id="3.30.565.10">
    <property type="entry name" value="Histidine kinase-like ATPase, C-terminal domain"/>
    <property type="match status" value="1"/>
</dbReference>
<dbReference type="SMART" id="SM00387">
    <property type="entry name" value="HATPase_c"/>
    <property type="match status" value="1"/>
</dbReference>
<feature type="modified residue" description="4-aspartylphosphate" evidence="10">
    <location>
        <position position="56"/>
    </location>
</feature>
<dbReference type="InterPro" id="IPR004358">
    <property type="entry name" value="Sig_transdc_His_kin-like_C"/>
</dbReference>
<dbReference type="PROSITE" id="PS50113">
    <property type="entry name" value="PAC"/>
    <property type="match status" value="1"/>
</dbReference>
<feature type="domain" description="Response regulatory" evidence="13">
    <location>
        <begin position="6"/>
        <end position="121"/>
    </location>
</feature>
<dbReference type="GO" id="GO:0000155">
    <property type="term" value="F:phosphorelay sensor kinase activity"/>
    <property type="evidence" value="ECO:0007669"/>
    <property type="project" value="InterPro"/>
</dbReference>
<feature type="domain" description="Histidine kinase" evidence="12">
    <location>
        <begin position="277"/>
        <end position="494"/>
    </location>
</feature>
<dbReference type="CDD" id="cd00075">
    <property type="entry name" value="HATPase"/>
    <property type="match status" value="1"/>
</dbReference>
<dbReference type="Gene3D" id="3.40.50.2300">
    <property type="match status" value="1"/>
</dbReference>
<dbReference type="CDD" id="cd00082">
    <property type="entry name" value="HisKA"/>
    <property type="match status" value="1"/>
</dbReference>
<evidence type="ECO:0000256" key="8">
    <source>
        <dbReference type="ARBA" id="ARBA00023012"/>
    </source>
</evidence>
<keyword evidence="9" id="KW-0472">Membrane</keyword>
<evidence type="ECO:0000256" key="6">
    <source>
        <dbReference type="ARBA" id="ARBA00022679"/>
    </source>
</evidence>
<feature type="domain" description="PAC" evidence="14">
    <location>
        <begin position="187"/>
        <end position="245"/>
    </location>
</feature>
<evidence type="ECO:0000256" key="1">
    <source>
        <dbReference type="ARBA" id="ARBA00000085"/>
    </source>
</evidence>
<keyword evidence="7" id="KW-0418">Kinase</keyword>
<comment type="cofactor">
    <cofactor evidence="2">
        <name>a divalent metal cation</name>
        <dbReference type="ChEBI" id="CHEBI:60240"/>
    </cofactor>
</comment>
<dbReference type="FunFam" id="3.30.565.10:FF:000006">
    <property type="entry name" value="Sensor histidine kinase WalK"/>
    <property type="match status" value="1"/>
</dbReference>
<dbReference type="InterPro" id="IPR001789">
    <property type="entry name" value="Sig_transdc_resp-reg_receiver"/>
</dbReference>
<evidence type="ECO:0000256" key="5">
    <source>
        <dbReference type="ARBA" id="ARBA00022553"/>
    </source>
</evidence>
<keyword evidence="6" id="KW-0808">Transferase</keyword>
<dbReference type="EMBL" id="JAJOMB010000001">
    <property type="protein sequence ID" value="MCD5309436.1"/>
    <property type="molecule type" value="Genomic_DNA"/>
</dbReference>
<evidence type="ECO:0000313" key="15">
    <source>
        <dbReference type="EMBL" id="MCD5309436.1"/>
    </source>
</evidence>
<feature type="coiled-coil region" evidence="11">
    <location>
        <begin position="233"/>
        <end position="270"/>
    </location>
</feature>
<keyword evidence="5 10" id="KW-0597">Phosphoprotein</keyword>
<dbReference type="FunFam" id="1.10.287.130:FF:000001">
    <property type="entry name" value="Two-component sensor histidine kinase"/>
    <property type="match status" value="1"/>
</dbReference>
<dbReference type="SMART" id="SM00448">
    <property type="entry name" value="REC"/>
    <property type="match status" value="1"/>
</dbReference>
<organism evidence="15 16">
    <name type="scientific">Kineosporia babensis</name>
    <dbReference type="NCBI Taxonomy" id="499548"/>
    <lineage>
        <taxon>Bacteria</taxon>
        <taxon>Bacillati</taxon>
        <taxon>Actinomycetota</taxon>
        <taxon>Actinomycetes</taxon>
        <taxon>Kineosporiales</taxon>
        <taxon>Kineosporiaceae</taxon>
        <taxon>Kineosporia</taxon>
    </lineage>
</organism>
<reference evidence="15" key="1">
    <citation type="submission" date="2021-11" db="EMBL/GenBank/DDBJ databases">
        <title>Streptomyces corallinus and Kineosporia corallina sp. nov., two new coral-derived marine actinobacteria.</title>
        <authorList>
            <person name="Buangrab K."/>
            <person name="Sutthacheep M."/>
            <person name="Yeemin T."/>
            <person name="Harunari E."/>
            <person name="Igarashi Y."/>
            <person name="Sripreechasak P."/>
            <person name="Kanchanasin P."/>
            <person name="Tanasupawat S."/>
            <person name="Phongsopitanun W."/>
        </authorList>
    </citation>
    <scope>NUCLEOTIDE SEQUENCE</scope>
    <source>
        <strain evidence="15">JCM 31032</strain>
    </source>
</reference>
<dbReference type="Gene3D" id="1.10.287.130">
    <property type="match status" value="1"/>
</dbReference>
<comment type="subcellular location">
    <subcellularLocation>
        <location evidence="3">Cell membrane</location>
    </subcellularLocation>
</comment>
<evidence type="ECO:0000259" key="14">
    <source>
        <dbReference type="PROSITE" id="PS50113"/>
    </source>
</evidence>
<dbReference type="SUPFAM" id="SSF55874">
    <property type="entry name" value="ATPase domain of HSP90 chaperone/DNA topoisomerase II/histidine kinase"/>
    <property type="match status" value="1"/>
</dbReference>
<dbReference type="SUPFAM" id="SSF55785">
    <property type="entry name" value="PYP-like sensor domain (PAS domain)"/>
    <property type="match status" value="1"/>
</dbReference>
<dbReference type="Gene3D" id="3.30.450.20">
    <property type="entry name" value="PAS domain"/>
    <property type="match status" value="1"/>
</dbReference>
<dbReference type="InterPro" id="IPR003661">
    <property type="entry name" value="HisK_dim/P_dom"/>
</dbReference>
<dbReference type="PANTHER" id="PTHR43711:SF1">
    <property type="entry name" value="HISTIDINE KINASE 1"/>
    <property type="match status" value="1"/>
</dbReference>
<dbReference type="InterPro" id="IPR011006">
    <property type="entry name" value="CheY-like_superfamily"/>
</dbReference>
<evidence type="ECO:0000256" key="4">
    <source>
        <dbReference type="ARBA" id="ARBA00012438"/>
    </source>
</evidence>
<evidence type="ECO:0000256" key="9">
    <source>
        <dbReference type="ARBA" id="ARBA00023136"/>
    </source>
</evidence>
<sequence length="494" mass="53741">MPTPLRLLVAEDFPPDAELILSEVRRAGYDPVATVVDTAGKFLRALDDEPEVVICDYTLPTMTAPDALAILQSKQPDLPLIVVSGTMDEATCVNSLRLGAADYLLKDRLSRLGPAIDHALARRELDRVARMAEQRRDETMNILLGLVENSVAAISVQNMSGHTMVSNDLYNQLSTDHPPLASAAPIRTAGAEVVQRQELFSVDGEQRTFHAVRYPVRDGTDTVFAVGSILVDITEQKRVEADLRKARAELEAQNEQLDHANAELREVDRLKTEFVASVSHELRTPLTSIRGYAELLLDEAEEADTQTAKMLDIIDRNARRLLNLVEDLLLLSKIDSRTLTHEAVEVDLADVAEGALLVLKPSAETANVSMNLESEGELPVLGDRGQLERVILNLLSNAVKFSDQGGTVTVQGVVEAEEVVIRVTDTGLGVSAEELPKLFNRFFRSASDAAHKIPGTGLGLAVVREIVENHGGSVGMDSVLGEGSTVTVRLPMRS</sequence>
<evidence type="ECO:0000259" key="13">
    <source>
        <dbReference type="PROSITE" id="PS50110"/>
    </source>
</evidence>
<gene>
    <name evidence="15" type="ORF">LR394_00885</name>
</gene>
<dbReference type="InterPro" id="IPR036097">
    <property type="entry name" value="HisK_dim/P_sf"/>
</dbReference>
<evidence type="ECO:0000256" key="2">
    <source>
        <dbReference type="ARBA" id="ARBA00001968"/>
    </source>
</evidence>
<dbReference type="SUPFAM" id="SSF47384">
    <property type="entry name" value="Homodimeric domain of signal transducing histidine kinase"/>
    <property type="match status" value="1"/>
</dbReference>